<sequence length="239" mass="26657">MVEYVAWDGYNRAVSQRTCSVPFRRTFRAGLLLLFGRRLLTSSVTLRLEQLARGPLLHPISSENVRPYRKGRIVEKALMGLDGITDGSLGDMLYFHSFLNPGLVIDIVQDIRAMNSEAVHASPRKTGIVILGGGLPKHHICNANMMRNGADYAVYINTAQEFDGSDSGAHPDEAVSWGKIRGSAKAIKIRHYAFDKQNRHWPTKTQLLAGNLSRAWGIDHRGFCLPAGKCDEKEEMDEH</sequence>
<organism evidence="4 5">
    <name type="scientific">Colocasia esculenta</name>
    <name type="common">Wild taro</name>
    <name type="synonym">Arum esculentum</name>
    <dbReference type="NCBI Taxonomy" id="4460"/>
    <lineage>
        <taxon>Eukaryota</taxon>
        <taxon>Viridiplantae</taxon>
        <taxon>Streptophyta</taxon>
        <taxon>Embryophyta</taxon>
        <taxon>Tracheophyta</taxon>
        <taxon>Spermatophyta</taxon>
        <taxon>Magnoliopsida</taxon>
        <taxon>Liliopsida</taxon>
        <taxon>Araceae</taxon>
        <taxon>Aroideae</taxon>
        <taxon>Colocasieae</taxon>
        <taxon>Colocasia</taxon>
    </lineage>
</organism>
<comment type="caution">
    <text evidence="4">The sequence shown here is derived from an EMBL/GenBank/DDBJ whole genome shotgun (WGS) entry which is preliminary data.</text>
</comment>
<dbReference type="FunFam" id="3.40.910.10:FF:000010">
    <property type="entry name" value="Deoxyhypusine synthase"/>
    <property type="match status" value="1"/>
</dbReference>
<proteinExistence type="inferred from homology"/>
<keyword evidence="3" id="KW-0520">NAD</keyword>
<accession>A0A843V5M5</accession>
<evidence type="ECO:0000313" key="5">
    <source>
        <dbReference type="Proteomes" id="UP000652761"/>
    </source>
</evidence>
<evidence type="ECO:0000256" key="3">
    <source>
        <dbReference type="ARBA" id="ARBA00023027"/>
    </source>
</evidence>
<keyword evidence="5" id="KW-1185">Reference proteome</keyword>
<protein>
    <recommendedName>
        <fullName evidence="6">Deoxyhypusine synthase</fullName>
    </recommendedName>
</protein>
<dbReference type="OrthoDB" id="1927225at2759"/>
<dbReference type="SUPFAM" id="SSF52467">
    <property type="entry name" value="DHS-like NAD/FAD-binding domain"/>
    <property type="match status" value="1"/>
</dbReference>
<dbReference type="Pfam" id="PF01916">
    <property type="entry name" value="DS"/>
    <property type="match status" value="1"/>
</dbReference>
<dbReference type="InterPro" id="IPR029035">
    <property type="entry name" value="DHS-like_NAD/FAD-binding_dom"/>
</dbReference>
<gene>
    <name evidence="4" type="ORF">Taro_022548</name>
</gene>
<dbReference type="AlphaFoldDB" id="A0A843V5M5"/>
<comment type="similarity">
    <text evidence="2">Belongs to the deoxyhypusine synthase family.</text>
</comment>
<reference evidence="4" key="1">
    <citation type="submission" date="2017-07" db="EMBL/GenBank/DDBJ databases">
        <title>Taro Niue Genome Assembly and Annotation.</title>
        <authorList>
            <person name="Atibalentja N."/>
            <person name="Keating K."/>
            <person name="Fields C.J."/>
        </authorList>
    </citation>
    <scope>NUCLEOTIDE SEQUENCE</scope>
    <source>
        <strain evidence="4">Niue_2</strain>
        <tissue evidence="4">Leaf</tissue>
    </source>
</reference>
<dbReference type="EMBL" id="NMUH01001193">
    <property type="protein sequence ID" value="MQL89957.1"/>
    <property type="molecule type" value="Genomic_DNA"/>
</dbReference>
<name>A0A843V5M5_COLES</name>
<evidence type="ECO:0000313" key="4">
    <source>
        <dbReference type="EMBL" id="MQL89957.1"/>
    </source>
</evidence>
<dbReference type="InterPro" id="IPR036982">
    <property type="entry name" value="Deoxyhypusine_synthase_sf"/>
</dbReference>
<dbReference type="GO" id="GO:0005737">
    <property type="term" value="C:cytoplasm"/>
    <property type="evidence" value="ECO:0007669"/>
    <property type="project" value="TreeGrafter"/>
</dbReference>
<dbReference type="PANTHER" id="PTHR11703:SF0">
    <property type="entry name" value="DEOXYHYPUSINE SYNTHASE"/>
    <property type="match status" value="1"/>
</dbReference>
<evidence type="ECO:0000256" key="1">
    <source>
        <dbReference type="ARBA" id="ARBA00001911"/>
    </source>
</evidence>
<dbReference type="Gene3D" id="3.40.910.10">
    <property type="entry name" value="Deoxyhypusine synthase"/>
    <property type="match status" value="1"/>
</dbReference>
<dbReference type="Proteomes" id="UP000652761">
    <property type="component" value="Unassembled WGS sequence"/>
</dbReference>
<evidence type="ECO:0008006" key="6">
    <source>
        <dbReference type="Google" id="ProtNLM"/>
    </source>
</evidence>
<dbReference type="GO" id="GO:0034038">
    <property type="term" value="F:deoxyhypusine synthase activity"/>
    <property type="evidence" value="ECO:0007669"/>
    <property type="project" value="TreeGrafter"/>
</dbReference>
<dbReference type="InterPro" id="IPR002773">
    <property type="entry name" value="Deoxyhypusine_synthase"/>
</dbReference>
<evidence type="ECO:0000256" key="2">
    <source>
        <dbReference type="ARBA" id="ARBA00009892"/>
    </source>
</evidence>
<comment type="cofactor">
    <cofactor evidence="1">
        <name>NAD(+)</name>
        <dbReference type="ChEBI" id="CHEBI:57540"/>
    </cofactor>
</comment>
<dbReference type="PANTHER" id="PTHR11703">
    <property type="entry name" value="DEOXYHYPUSINE SYNTHASE"/>
    <property type="match status" value="1"/>
</dbReference>